<sequence>MDSSRVHFIEISANDSGQRVDNFIRKRYPALPKGRIYQMLRKGEVRLNKKRVKPTDKLSEGDQLRLPPIIDAERAPVGVPSFWKERIENAILYEDEDFLIINKPAGLSVHGGSGQSFGVIDVIRELRGEGSAELAHRLDKDTSGVLVLGKNRETLAGFQSLMQQGQVEKRYWALVNGAWNIDVQEVVLPLEKGKVRGNERMVAVSKEGQIARTFFYILRNFSSATLLEAVLDTGRTHQIRVSVQAKGHGIAGDEKYGNEAFNQRVRELGFRGMFLHAKEIGFFYKERRISVNTALPENCRSLLEKGNEI</sequence>
<evidence type="ECO:0000256" key="3">
    <source>
        <dbReference type="ARBA" id="ARBA00010876"/>
    </source>
</evidence>
<organism evidence="11 12">
    <name type="scientific">Suttonella ornithocola</name>
    <dbReference type="NCBI Taxonomy" id="279832"/>
    <lineage>
        <taxon>Bacteria</taxon>
        <taxon>Pseudomonadati</taxon>
        <taxon>Pseudomonadota</taxon>
        <taxon>Gammaproteobacteria</taxon>
        <taxon>Cardiobacteriales</taxon>
        <taxon>Cardiobacteriaceae</taxon>
        <taxon>Suttonella</taxon>
    </lineage>
</organism>
<evidence type="ECO:0000259" key="10">
    <source>
        <dbReference type="SMART" id="SM00363"/>
    </source>
</evidence>
<keyword evidence="12" id="KW-1185">Reference proteome</keyword>
<evidence type="ECO:0000313" key="12">
    <source>
        <dbReference type="Proteomes" id="UP000254601"/>
    </source>
</evidence>
<protein>
    <recommendedName>
        <fullName evidence="9">Pseudouridine synthase</fullName>
        <ecNumber evidence="9">5.4.99.-</ecNumber>
    </recommendedName>
</protein>
<dbReference type="PANTHER" id="PTHR21600">
    <property type="entry name" value="MITOCHONDRIAL RNA PSEUDOURIDINE SYNTHASE"/>
    <property type="match status" value="1"/>
</dbReference>
<accession>A0A380MYT6</accession>
<dbReference type="GO" id="GO:0003723">
    <property type="term" value="F:RNA binding"/>
    <property type="evidence" value="ECO:0007669"/>
    <property type="project" value="UniProtKB-KW"/>
</dbReference>
<dbReference type="PANTHER" id="PTHR21600:SF92">
    <property type="entry name" value="RIBOSOMAL LARGE SUBUNIT PSEUDOURIDINE SYNTHASE C"/>
    <property type="match status" value="1"/>
</dbReference>
<dbReference type="EC" id="5.4.99.-" evidence="9"/>
<dbReference type="PROSITE" id="PS01129">
    <property type="entry name" value="PSI_RLU"/>
    <property type="match status" value="1"/>
</dbReference>
<keyword evidence="4" id="KW-0698">rRNA processing</keyword>
<dbReference type="SUPFAM" id="SSF55120">
    <property type="entry name" value="Pseudouridine synthase"/>
    <property type="match status" value="1"/>
</dbReference>
<dbReference type="NCBIfam" id="TIGR00005">
    <property type="entry name" value="rluA_subfam"/>
    <property type="match status" value="1"/>
</dbReference>
<gene>
    <name evidence="11" type="primary">rluC</name>
    <name evidence="11" type="ORF">NCTC13337_02581</name>
</gene>
<dbReference type="AlphaFoldDB" id="A0A380MYT6"/>
<comment type="catalytic activity">
    <reaction evidence="9">
        <text>a uridine in RNA = a pseudouridine in RNA</text>
        <dbReference type="Rhea" id="RHEA:48348"/>
        <dbReference type="Rhea" id="RHEA-COMP:12068"/>
        <dbReference type="Rhea" id="RHEA-COMP:12069"/>
        <dbReference type="ChEBI" id="CHEBI:65314"/>
        <dbReference type="ChEBI" id="CHEBI:65315"/>
    </reaction>
</comment>
<evidence type="ECO:0000256" key="6">
    <source>
        <dbReference type="ARBA" id="ARBA00023235"/>
    </source>
</evidence>
<dbReference type="InterPro" id="IPR002942">
    <property type="entry name" value="S4_RNA-bd"/>
</dbReference>
<dbReference type="InterPro" id="IPR050188">
    <property type="entry name" value="RluA_PseudoU_synthase"/>
</dbReference>
<dbReference type="Pfam" id="PF01479">
    <property type="entry name" value="S4"/>
    <property type="match status" value="1"/>
</dbReference>
<dbReference type="CDD" id="cd02869">
    <property type="entry name" value="PseudoU_synth_RluA_like"/>
    <property type="match status" value="1"/>
</dbReference>
<dbReference type="InterPro" id="IPR036986">
    <property type="entry name" value="S4_RNA-bd_sf"/>
</dbReference>
<dbReference type="InterPro" id="IPR006224">
    <property type="entry name" value="PsdUridine_synth_RluA-like_CS"/>
</dbReference>
<comment type="catalytic activity">
    <reaction evidence="1">
        <text>uridine(955/2504/2580) in 23S rRNA = pseudouridine(955/2504/2580) in 23S rRNA</text>
        <dbReference type="Rhea" id="RHEA:42528"/>
        <dbReference type="Rhea" id="RHEA-COMP:10099"/>
        <dbReference type="Rhea" id="RHEA-COMP:10100"/>
        <dbReference type="ChEBI" id="CHEBI:65314"/>
        <dbReference type="ChEBI" id="CHEBI:65315"/>
        <dbReference type="EC" id="5.4.99.24"/>
    </reaction>
</comment>
<feature type="active site" evidence="7">
    <location>
        <position position="139"/>
    </location>
</feature>
<dbReference type="Proteomes" id="UP000254601">
    <property type="component" value="Unassembled WGS sequence"/>
</dbReference>
<evidence type="ECO:0000256" key="7">
    <source>
        <dbReference type="PIRSR" id="PIRSR606225-1"/>
    </source>
</evidence>
<keyword evidence="5 8" id="KW-0694">RNA-binding</keyword>
<dbReference type="Gene3D" id="3.30.2350.10">
    <property type="entry name" value="Pseudouridine synthase"/>
    <property type="match status" value="1"/>
</dbReference>
<evidence type="ECO:0000256" key="9">
    <source>
        <dbReference type="RuleBase" id="RU362028"/>
    </source>
</evidence>
<comment type="similarity">
    <text evidence="3 9">Belongs to the pseudouridine synthase RluA family.</text>
</comment>
<feature type="domain" description="RNA-binding S4" evidence="10">
    <location>
        <begin position="18"/>
        <end position="75"/>
    </location>
</feature>
<dbReference type="Pfam" id="PF00849">
    <property type="entry name" value="PseudoU_synth_2"/>
    <property type="match status" value="1"/>
</dbReference>
<dbReference type="SUPFAM" id="SSF55174">
    <property type="entry name" value="Alpha-L RNA-binding motif"/>
    <property type="match status" value="1"/>
</dbReference>
<name>A0A380MYT6_9GAMM</name>
<dbReference type="SMART" id="SM00363">
    <property type="entry name" value="S4"/>
    <property type="match status" value="1"/>
</dbReference>
<dbReference type="GO" id="GO:0000455">
    <property type="term" value="P:enzyme-directed rRNA pseudouridine synthesis"/>
    <property type="evidence" value="ECO:0007669"/>
    <property type="project" value="UniProtKB-ARBA"/>
</dbReference>
<dbReference type="InterPro" id="IPR020103">
    <property type="entry name" value="PsdUridine_synth_cat_dom_sf"/>
</dbReference>
<evidence type="ECO:0000256" key="5">
    <source>
        <dbReference type="ARBA" id="ARBA00022884"/>
    </source>
</evidence>
<dbReference type="InterPro" id="IPR006225">
    <property type="entry name" value="PsdUridine_synth_RluC/D"/>
</dbReference>
<reference evidence="11 12" key="1">
    <citation type="submission" date="2018-06" db="EMBL/GenBank/DDBJ databases">
        <authorList>
            <consortium name="Pathogen Informatics"/>
            <person name="Doyle S."/>
        </authorList>
    </citation>
    <scope>NUCLEOTIDE SEQUENCE [LARGE SCALE GENOMIC DNA]</scope>
    <source>
        <strain evidence="11 12">NCTC13337</strain>
    </source>
</reference>
<dbReference type="OrthoDB" id="9807829at2"/>
<evidence type="ECO:0000256" key="4">
    <source>
        <dbReference type="ARBA" id="ARBA00022552"/>
    </source>
</evidence>
<evidence type="ECO:0000313" key="11">
    <source>
        <dbReference type="EMBL" id="SUO97715.1"/>
    </source>
</evidence>
<evidence type="ECO:0000256" key="1">
    <source>
        <dbReference type="ARBA" id="ARBA00000381"/>
    </source>
</evidence>
<dbReference type="EMBL" id="UHIC01000001">
    <property type="protein sequence ID" value="SUO97715.1"/>
    <property type="molecule type" value="Genomic_DNA"/>
</dbReference>
<proteinExistence type="inferred from homology"/>
<dbReference type="GO" id="GO:0160141">
    <property type="term" value="F:23S rRNA pseudouridine(955/2504/2580) synthase activity"/>
    <property type="evidence" value="ECO:0007669"/>
    <property type="project" value="UniProtKB-EC"/>
</dbReference>
<evidence type="ECO:0000256" key="8">
    <source>
        <dbReference type="PROSITE-ProRule" id="PRU00182"/>
    </source>
</evidence>
<dbReference type="InterPro" id="IPR006145">
    <property type="entry name" value="PsdUridine_synth_RsuA/RluA"/>
</dbReference>
<dbReference type="RefSeq" id="WP_115306154.1">
    <property type="nucleotide sequence ID" value="NZ_UHIC01000001.1"/>
</dbReference>
<comment type="function">
    <text evidence="2">Responsible for synthesis of pseudouridine from uracil at positions 955, 2504 and 2580 in 23S ribosomal RNA.</text>
</comment>
<evidence type="ECO:0000256" key="2">
    <source>
        <dbReference type="ARBA" id="ARBA00002876"/>
    </source>
</evidence>
<dbReference type="Gene3D" id="3.10.290.10">
    <property type="entry name" value="RNA-binding S4 domain"/>
    <property type="match status" value="1"/>
</dbReference>
<dbReference type="PROSITE" id="PS50889">
    <property type="entry name" value="S4"/>
    <property type="match status" value="1"/>
</dbReference>
<keyword evidence="6 9" id="KW-0413">Isomerase</keyword>